<dbReference type="InterPro" id="IPR036574">
    <property type="entry name" value="Scorpion_toxin-like_sf"/>
</dbReference>
<evidence type="ECO:0000256" key="2">
    <source>
        <dbReference type="ARBA" id="ARBA00006722"/>
    </source>
</evidence>
<feature type="disulfide bond" evidence="11">
    <location>
        <begin position="40"/>
        <end position="65"/>
    </location>
</feature>
<keyword evidence="5" id="KW-0295">Fungicide</keyword>
<evidence type="ECO:0000256" key="3">
    <source>
        <dbReference type="ARBA" id="ARBA00022525"/>
    </source>
</evidence>
<feature type="disulfide bond" evidence="11">
    <location>
        <begin position="63"/>
        <end position="76"/>
    </location>
</feature>
<reference evidence="10" key="1">
    <citation type="journal article" date="1999" name="Genetics">
        <title>Genomic organization of the S locus: Identification and characterization of genes in SLG/SRK region of S(9) haplotype of Brassica campestris (syn. rapa).</title>
        <authorList>
            <person name="Suzuki G."/>
            <person name="Kai N."/>
            <person name="Hirose T."/>
            <person name="Fukui K."/>
            <person name="Nishio T."/>
            <person name="Takayama S."/>
            <person name="Isogai A."/>
            <person name="Watanabe M."/>
            <person name="Hinata K."/>
        </authorList>
    </citation>
    <scope>NUCLEOTIDE SEQUENCE</scope>
</reference>
<keyword evidence="7" id="KW-1015">Disulfide bond</keyword>
<evidence type="ECO:0000256" key="8">
    <source>
        <dbReference type="SAM" id="SignalP"/>
    </source>
</evidence>
<evidence type="ECO:0000256" key="6">
    <source>
        <dbReference type="ARBA" id="ARBA00022729"/>
    </source>
</evidence>
<dbReference type="GO" id="GO:0007165">
    <property type="term" value="P:signal transduction"/>
    <property type="evidence" value="ECO:0007669"/>
    <property type="project" value="InterPro"/>
</dbReference>
<dbReference type="SMART" id="SM00505">
    <property type="entry name" value="Knot1"/>
    <property type="match status" value="1"/>
</dbReference>
<evidence type="ECO:0000256" key="5">
    <source>
        <dbReference type="ARBA" id="ARBA00022577"/>
    </source>
</evidence>
<feature type="signal peptide" evidence="8">
    <location>
        <begin position="1"/>
        <end position="24"/>
    </location>
</feature>
<dbReference type="PDB" id="5GYY">
    <property type="method" value="X-ray"/>
    <property type="resolution" value="2.35 A"/>
    <property type="chains" value="G/H=24-78"/>
</dbReference>
<accession>Q9ST12</accession>
<comment type="similarity">
    <text evidence="2">Belongs to the DEFL family.</text>
</comment>
<dbReference type="GO" id="GO:0005576">
    <property type="term" value="C:extracellular region"/>
    <property type="evidence" value="ECO:0007669"/>
    <property type="project" value="UniProtKB-SubCell"/>
</dbReference>
<evidence type="ECO:0000259" key="9">
    <source>
        <dbReference type="SMART" id="SM00505"/>
    </source>
</evidence>
<feature type="glycosylation site" description="N-linked (GlcNAc...) asparagine" evidence="11">
    <location>
        <position position="64"/>
    </location>
</feature>
<dbReference type="AlphaFoldDB" id="Q9ST12"/>
<dbReference type="EMBL" id="AB022078">
    <property type="protein sequence ID" value="BAA85458.1"/>
    <property type="molecule type" value="mRNA"/>
</dbReference>
<keyword evidence="6 8" id="KW-0732">Signal</keyword>
<dbReference type="GO" id="GO:0031640">
    <property type="term" value="P:killing of cells of another organism"/>
    <property type="evidence" value="ECO:0007669"/>
    <property type="project" value="UniProtKB-KW"/>
</dbReference>
<dbReference type="SMR" id="Q9ST12"/>
<dbReference type="InterPro" id="IPR003614">
    <property type="entry name" value="Knottins"/>
</dbReference>
<dbReference type="InterPro" id="IPR010682">
    <property type="entry name" value="SCRL"/>
</dbReference>
<keyword evidence="4" id="KW-0929">Antimicrobial</keyword>
<keyword evidence="3" id="KW-0964">Secreted</keyword>
<reference evidence="11" key="2">
    <citation type="submission" date="2016-09" db="PDB data bank">
        <title>Plant receptor complex at 2.35 Angstroms resolution.</title>
        <authorList>
            <person name="Ma R."/>
            <person name="Han Z."/>
            <person name="Hu Z."/>
            <person name="Lin G."/>
            <person name="Gong X."/>
            <person name="Zhang H."/>
            <person name="June N."/>
            <person name="Chai J."/>
        </authorList>
    </citation>
    <scope>X-RAY CRYSTALLOGRAPHY (2.35 ANGSTROMS) OF 24-78</scope>
    <scope>GLYCOSYLATION AT ASN-64</scope>
    <scope>DISULFIDE BONDS</scope>
</reference>
<organism evidence="10">
    <name type="scientific">Brassica campestris</name>
    <name type="common">Field mustard</name>
    <dbReference type="NCBI Taxonomy" id="3711"/>
    <lineage>
        <taxon>Eukaryota</taxon>
        <taxon>Viridiplantae</taxon>
        <taxon>Streptophyta</taxon>
        <taxon>Embryophyta</taxon>
        <taxon>Tracheophyta</taxon>
        <taxon>Spermatophyta</taxon>
        <taxon>Magnoliopsida</taxon>
        <taxon>eudicotyledons</taxon>
        <taxon>Gunneridae</taxon>
        <taxon>Pentapetalae</taxon>
        <taxon>rosids</taxon>
        <taxon>malvids</taxon>
        <taxon>Brassicales</taxon>
        <taxon>Brassicaceae</taxon>
        <taxon>Brassiceae</taxon>
        <taxon>Brassica</taxon>
    </lineage>
</organism>
<evidence type="ECO:0000256" key="7">
    <source>
        <dbReference type="ARBA" id="ARBA00023157"/>
    </source>
</evidence>
<dbReference type="PDBsum" id="5GYY"/>
<proteinExistence type="evidence at protein level"/>
<keyword evidence="11" id="KW-0002">3D-structure</keyword>
<gene>
    <name evidence="10" type="primary">SP11</name>
</gene>
<name>Q9ST12_BRACM</name>
<sequence length="83" mass="9396">MKSAIYALLCFIFIVSSHVQEVEANLRKTCVHRLNSGGSCGKSGQHDCEAFYTNKTNQKAFYCNCTSPFRTRYCDCAIKCKVR</sequence>
<feature type="disulfide bond" evidence="11">
    <location>
        <begin position="48"/>
        <end position="74"/>
    </location>
</feature>
<feature type="chain" id="PRO_5004337262" evidence="8">
    <location>
        <begin position="25"/>
        <end position="83"/>
    </location>
</feature>
<evidence type="ECO:0000313" key="10">
    <source>
        <dbReference type="EMBL" id="BAA85458.1"/>
    </source>
</evidence>
<dbReference type="Pfam" id="PF06876">
    <property type="entry name" value="SCRL"/>
    <property type="match status" value="1"/>
</dbReference>
<evidence type="ECO:0000256" key="4">
    <source>
        <dbReference type="ARBA" id="ARBA00022529"/>
    </source>
</evidence>
<protein>
    <submittedName>
        <fullName evidence="10">S-locus protein 11</fullName>
    </submittedName>
</protein>
<dbReference type="SUPFAM" id="SSF57095">
    <property type="entry name" value="Scorpion toxin-like"/>
    <property type="match status" value="1"/>
</dbReference>
<feature type="domain" description="Knottins-like" evidence="9">
    <location>
        <begin position="29"/>
        <end position="80"/>
    </location>
</feature>
<comment type="subcellular location">
    <subcellularLocation>
        <location evidence="1">Secreted</location>
    </subcellularLocation>
</comment>
<evidence type="ECO:0007829" key="11">
    <source>
        <dbReference type="PDB" id="5GYY"/>
    </source>
</evidence>
<dbReference type="GO" id="GO:0050832">
    <property type="term" value="P:defense response to fungus"/>
    <property type="evidence" value="ECO:0007669"/>
    <property type="project" value="UniProtKB-KW"/>
</dbReference>
<evidence type="ECO:0000256" key="1">
    <source>
        <dbReference type="ARBA" id="ARBA00004613"/>
    </source>
</evidence>